<evidence type="ECO:0000256" key="1">
    <source>
        <dbReference type="SAM" id="MobiDB-lite"/>
    </source>
</evidence>
<dbReference type="EMBL" id="HG734847">
    <property type="protein sequence ID" value="CDJ35876.1"/>
    <property type="molecule type" value="Genomic_DNA"/>
</dbReference>
<dbReference type="AlphaFoldDB" id="U6KGI4"/>
<proteinExistence type="predicted"/>
<sequence>MQPTEAEAATEAPAAAAETEAAEDTLESVRPVFEELLFEEPMEQQQQQKRNLKFIVAREGLFAGFCITNEVELAPVSNRKQ</sequence>
<dbReference type="VEuPathDB" id="ToxoDB:EMH_0000830"/>
<dbReference type="OrthoDB" id="348997at2759"/>
<evidence type="ECO:0000313" key="3">
    <source>
        <dbReference type="Proteomes" id="UP000030744"/>
    </source>
</evidence>
<reference evidence="2" key="1">
    <citation type="submission" date="2013-10" db="EMBL/GenBank/DDBJ databases">
        <title>Genomic analysis of the causative agents of coccidiosis in chickens.</title>
        <authorList>
            <person name="Reid A.J."/>
            <person name="Blake D."/>
            <person name="Billington K."/>
            <person name="Browne H."/>
            <person name="Dunn M."/>
            <person name="Hung S."/>
            <person name="Kawahara F."/>
            <person name="Miranda-Saavedra D."/>
            <person name="Mourier T."/>
            <person name="Nagra H."/>
            <person name="Otto T.D."/>
            <person name="Rawlings N."/>
            <person name="Sanchez A."/>
            <person name="Sanders M."/>
            <person name="Subramaniam C."/>
            <person name="Tay Y."/>
            <person name="Dear P."/>
            <person name="Doerig C."/>
            <person name="Gruber A."/>
            <person name="Parkinson J."/>
            <person name="Shirley M."/>
            <person name="Wan K.L."/>
            <person name="Berriman M."/>
            <person name="Tomley F."/>
            <person name="Pain A."/>
        </authorList>
    </citation>
    <scope>NUCLEOTIDE SEQUENCE [LARGE SCALE GENOMIC DNA]</scope>
    <source>
        <strain evidence="2">Houghton</strain>
    </source>
</reference>
<feature type="region of interest" description="Disordered" evidence="1">
    <location>
        <begin position="1"/>
        <end position="26"/>
    </location>
</feature>
<protein>
    <submittedName>
        <fullName evidence="2">Uncharacterized protein</fullName>
    </submittedName>
</protein>
<dbReference type="Proteomes" id="UP000030744">
    <property type="component" value="Unassembled WGS sequence"/>
</dbReference>
<dbReference type="RefSeq" id="XP_037878165.1">
    <property type="nucleotide sequence ID" value="XM_038022311.1"/>
</dbReference>
<dbReference type="GeneID" id="60403678"/>
<evidence type="ECO:0000313" key="2">
    <source>
        <dbReference type="EMBL" id="CDJ35876.1"/>
    </source>
</evidence>
<accession>U6KGI4</accession>
<keyword evidence="3" id="KW-1185">Reference proteome</keyword>
<gene>
    <name evidence="2" type="ORF">EMH_0000830</name>
</gene>
<organism evidence="2 3">
    <name type="scientific">Eimeria mitis</name>
    <dbReference type="NCBI Taxonomy" id="44415"/>
    <lineage>
        <taxon>Eukaryota</taxon>
        <taxon>Sar</taxon>
        <taxon>Alveolata</taxon>
        <taxon>Apicomplexa</taxon>
        <taxon>Conoidasida</taxon>
        <taxon>Coccidia</taxon>
        <taxon>Eucoccidiorida</taxon>
        <taxon>Eimeriorina</taxon>
        <taxon>Eimeriidae</taxon>
        <taxon>Eimeria</taxon>
    </lineage>
</organism>
<feature type="compositionally biased region" description="Low complexity" evidence="1">
    <location>
        <begin position="1"/>
        <end position="19"/>
    </location>
</feature>
<name>U6KGI4_9EIME</name>
<reference evidence="2" key="2">
    <citation type="submission" date="2013-10" db="EMBL/GenBank/DDBJ databases">
        <authorList>
            <person name="Aslett M."/>
        </authorList>
    </citation>
    <scope>NUCLEOTIDE SEQUENCE [LARGE SCALE GENOMIC DNA]</scope>
    <source>
        <strain evidence="2">Houghton</strain>
    </source>
</reference>